<comment type="caution">
    <text evidence="7">The sequence shown here is derived from an EMBL/GenBank/DDBJ whole genome shotgun (WGS) entry which is preliminary data.</text>
</comment>
<keyword evidence="3 6" id="KW-1133">Transmembrane helix</keyword>
<dbReference type="Proteomes" id="UP000823858">
    <property type="component" value="Unassembled WGS sequence"/>
</dbReference>
<dbReference type="PANTHER" id="PTHR30168">
    <property type="entry name" value="PUTATIVE MEMBRANE PROTEIN YPFJ"/>
    <property type="match status" value="1"/>
</dbReference>
<feature type="region of interest" description="Disordered" evidence="5">
    <location>
        <begin position="85"/>
        <end position="109"/>
    </location>
</feature>
<feature type="transmembrane region" description="Helical" evidence="6">
    <location>
        <begin position="57"/>
        <end position="79"/>
    </location>
</feature>
<evidence type="ECO:0000256" key="1">
    <source>
        <dbReference type="ARBA" id="ARBA00004167"/>
    </source>
</evidence>
<sequence length="324" mass="33932">MTFNNNLSGMGKRASSGGSRGGGRRGGGPGFGGGNNRRGGGSNLLTMLLVSRMGRRMGIPGILIVGAILFFVNGGLGLFTQGNGSNGGSQNSNVSSQSGGSLDHCQTPEDANNYDDCRIEGTAISLDQVWTELLPEQAGIDYVEPAITIGDGTVNTGCGTASTAQTGPFYCPGDETVYIGDDFFPQLKQMGGSDGPFAQMYVVAHEFGHHIQHLEGNLGLSDYDDPGEDSNAVKMELQADCYAGVWAAHADKGDNAVLDPVTEEQVRQAITSAQAIGDDAIQSGSGAEVNPDAWTHGSSEQREQWFTTGYTNGTVASCQQDFQR</sequence>
<dbReference type="GO" id="GO:0016020">
    <property type="term" value="C:membrane"/>
    <property type="evidence" value="ECO:0007669"/>
    <property type="project" value="UniProtKB-SubCell"/>
</dbReference>
<keyword evidence="4 6" id="KW-0472">Membrane</keyword>
<reference evidence="7" key="2">
    <citation type="submission" date="2021-04" db="EMBL/GenBank/DDBJ databases">
        <authorList>
            <person name="Gilroy R."/>
        </authorList>
    </citation>
    <scope>NUCLEOTIDE SEQUENCE</scope>
    <source>
        <strain evidence="7">ChiHjej13B12-4958</strain>
    </source>
</reference>
<organism evidence="7 8">
    <name type="scientific">Candidatus Corynebacterium faecigallinarum</name>
    <dbReference type="NCBI Taxonomy" id="2838528"/>
    <lineage>
        <taxon>Bacteria</taxon>
        <taxon>Bacillati</taxon>
        <taxon>Actinomycetota</taxon>
        <taxon>Actinomycetes</taxon>
        <taxon>Mycobacteriales</taxon>
        <taxon>Corynebacteriaceae</taxon>
        <taxon>Corynebacterium</taxon>
    </lineage>
</organism>
<feature type="region of interest" description="Disordered" evidence="5">
    <location>
        <begin position="1"/>
        <end position="38"/>
    </location>
</feature>
<keyword evidence="2 6" id="KW-0812">Transmembrane</keyword>
<name>A0A9D2QBF1_9CORY</name>
<dbReference type="InterPro" id="IPR007343">
    <property type="entry name" value="Uncharacterised_pept_Zn_put"/>
</dbReference>
<gene>
    <name evidence="7" type="ORF">H9751_02525</name>
</gene>
<dbReference type="PANTHER" id="PTHR30168:SF0">
    <property type="entry name" value="INNER MEMBRANE PROTEIN"/>
    <property type="match status" value="1"/>
</dbReference>
<feature type="compositionally biased region" description="Gly residues" evidence="5">
    <location>
        <begin position="18"/>
        <end position="38"/>
    </location>
</feature>
<dbReference type="EMBL" id="DWVP01000004">
    <property type="protein sequence ID" value="HJC84421.1"/>
    <property type="molecule type" value="Genomic_DNA"/>
</dbReference>
<feature type="compositionally biased region" description="Low complexity" evidence="5">
    <location>
        <begin position="8"/>
        <end position="17"/>
    </location>
</feature>
<evidence type="ECO:0000313" key="8">
    <source>
        <dbReference type="Proteomes" id="UP000823858"/>
    </source>
</evidence>
<dbReference type="AlphaFoldDB" id="A0A9D2QBF1"/>
<evidence type="ECO:0000313" key="7">
    <source>
        <dbReference type="EMBL" id="HJC84421.1"/>
    </source>
</evidence>
<comment type="subcellular location">
    <subcellularLocation>
        <location evidence="1">Membrane</location>
        <topology evidence="1">Single-pass membrane protein</topology>
    </subcellularLocation>
</comment>
<proteinExistence type="predicted"/>
<evidence type="ECO:0000256" key="5">
    <source>
        <dbReference type="SAM" id="MobiDB-lite"/>
    </source>
</evidence>
<dbReference type="Pfam" id="PF04228">
    <property type="entry name" value="Zn_peptidase"/>
    <property type="match status" value="1"/>
</dbReference>
<evidence type="ECO:0000256" key="4">
    <source>
        <dbReference type="ARBA" id="ARBA00023136"/>
    </source>
</evidence>
<protein>
    <submittedName>
        <fullName evidence="7">Neutral zinc metallopeptidase</fullName>
    </submittedName>
</protein>
<dbReference type="SUPFAM" id="SSF55486">
    <property type="entry name" value="Metalloproteases ('zincins'), catalytic domain"/>
    <property type="match status" value="1"/>
</dbReference>
<feature type="compositionally biased region" description="Low complexity" evidence="5">
    <location>
        <begin position="88"/>
        <end position="101"/>
    </location>
</feature>
<evidence type="ECO:0000256" key="6">
    <source>
        <dbReference type="SAM" id="Phobius"/>
    </source>
</evidence>
<evidence type="ECO:0000256" key="2">
    <source>
        <dbReference type="ARBA" id="ARBA00022692"/>
    </source>
</evidence>
<accession>A0A9D2QBF1</accession>
<evidence type="ECO:0000256" key="3">
    <source>
        <dbReference type="ARBA" id="ARBA00022989"/>
    </source>
</evidence>
<reference evidence="7" key="1">
    <citation type="journal article" date="2021" name="PeerJ">
        <title>Extensive microbial diversity within the chicken gut microbiome revealed by metagenomics and culture.</title>
        <authorList>
            <person name="Gilroy R."/>
            <person name="Ravi A."/>
            <person name="Getino M."/>
            <person name="Pursley I."/>
            <person name="Horton D.L."/>
            <person name="Alikhan N.F."/>
            <person name="Baker D."/>
            <person name="Gharbi K."/>
            <person name="Hall N."/>
            <person name="Watson M."/>
            <person name="Adriaenssens E.M."/>
            <person name="Foster-Nyarko E."/>
            <person name="Jarju S."/>
            <person name="Secka A."/>
            <person name="Antonio M."/>
            <person name="Oren A."/>
            <person name="Chaudhuri R.R."/>
            <person name="La Ragione R."/>
            <person name="Hildebrand F."/>
            <person name="Pallen M.J."/>
        </authorList>
    </citation>
    <scope>NUCLEOTIDE SEQUENCE</scope>
    <source>
        <strain evidence="7">ChiHjej13B12-4958</strain>
    </source>
</reference>